<dbReference type="OrthoDB" id="5531344at2759"/>
<feature type="binding site" evidence="4">
    <location>
        <begin position="823"/>
        <end position="825"/>
    </location>
    <ligand>
        <name>substrate</name>
    </ligand>
</feature>
<dbReference type="KEGG" id="sapo:SAPIO_CDS10079"/>
<dbReference type="InterPro" id="IPR036563">
    <property type="entry name" value="MoaE_sf"/>
</dbReference>
<dbReference type="PANTHER" id="PTHR23404">
    <property type="entry name" value="MOLYBDOPTERIN SYNTHASE RELATED"/>
    <property type="match status" value="1"/>
</dbReference>
<dbReference type="Pfam" id="PF02391">
    <property type="entry name" value="MoaE"/>
    <property type="match status" value="1"/>
</dbReference>
<evidence type="ECO:0000256" key="4">
    <source>
        <dbReference type="HAMAP-Rule" id="MF_03052"/>
    </source>
</evidence>
<keyword evidence="1 4" id="KW-0963">Cytoplasm</keyword>
<comment type="subcellular location">
    <subcellularLocation>
        <location evidence="4">Cytoplasm</location>
    </subcellularLocation>
</comment>
<gene>
    <name evidence="4" type="primary">cnxH</name>
    <name evidence="5" type="ORF">SAPIO_CDS10079</name>
</gene>
<comment type="subunit">
    <text evidence="4">Heterotetramer; composed of 2 small (MOCS2A) and 2 large (MOCS2B) subunits.</text>
</comment>
<dbReference type="EMBL" id="JOWA01000154">
    <property type="protein sequence ID" value="KEZ39375.1"/>
    <property type="molecule type" value="Genomic_DNA"/>
</dbReference>
<dbReference type="RefSeq" id="XP_016639174.1">
    <property type="nucleotide sequence ID" value="XM_016783731.1"/>
</dbReference>
<dbReference type="InterPro" id="IPR003448">
    <property type="entry name" value="Mopterin_biosynth_MoaE"/>
</dbReference>
<dbReference type="FunFam" id="3.90.1170.40:FF:000003">
    <property type="entry name" value="Molybdopterin converting factor subunit 2"/>
    <property type="match status" value="1"/>
</dbReference>
<feature type="binding site" evidence="4">
    <location>
        <begin position="800"/>
        <end position="801"/>
    </location>
    <ligand>
        <name>substrate</name>
    </ligand>
</feature>
<comment type="catalytic activity">
    <reaction evidence="4">
        <text>2 [molybdopterin-synthase sulfur-carrier protein]-C-terminal-Gly-aminoethanethioate + cyclic pyranopterin phosphate + H2O = molybdopterin + 2 [molybdopterin-synthase sulfur-carrier protein]-C-terminal Gly-Gly + 2 H(+)</text>
        <dbReference type="Rhea" id="RHEA:26333"/>
        <dbReference type="Rhea" id="RHEA-COMP:12202"/>
        <dbReference type="Rhea" id="RHEA-COMP:19907"/>
        <dbReference type="ChEBI" id="CHEBI:15377"/>
        <dbReference type="ChEBI" id="CHEBI:15378"/>
        <dbReference type="ChEBI" id="CHEBI:58698"/>
        <dbReference type="ChEBI" id="CHEBI:59648"/>
        <dbReference type="ChEBI" id="CHEBI:90778"/>
        <dbReference type="ChEBI" id="CHEBI:232372"/>
        <dbReference type="EC" id="2.8.1.12"/>
    </reaction>
</comment>
<name>A0A084FWB3_PSEDA</name>
<dbReference type="HAMAP" id="MF_03052">
    <property type="entry name" value="MOC2B"/>
    <property type="match status" value="1"/>
</dbReference>
<dbReference type="GeneID" id="27719239"/>
<evidence type="ECO:0000313" key="5">
    <source>
        <dbReference type="EMBL" id="KEZ39375.1"/>
    </source>
</evidence>
<protein>
    <recommendedName>
        <fullName evidence="4">Molybdopterin synthase catalytic subunit</fullName>
        <ecNumber evidence="4">2.8.1.12</ecNumber>
    </recommendedName>
    <alternativeName>
        <fullName evidence="4">Common component for nitrate reductase and xanthine dehydrogenase protein H</fullName>
    </alternativeName>
    <alternativeName>
        <fullName evidence="4">Molybdenum cofactor synthesis protein 2 large subunit</fullName>
    </alternativeName>
    <alternativeName>
        <fullName evidence="4">Molybdenum cofactor synthesis protein 2B</fullName>
        <shortName evidence="4">MOCS2B</shortName>
    </alternativeName>
</protein>
<dbReference type="CDD" id="cd00756">
    <property type="entry name" value="MoaE"/>
    <property type="match status" value="1"/>
</dbReference>
<dbReference type="EC" id="2.8.1.12" evidence="4"/>
<dbReference type="Gene3D" id="3.90.1170.40">
    <property type="entry name" value="Molybdopterin biosynthesis MoaE subunit"/>
    <property type="match status" value="1"/>
</dbReference>
<reference evidence="5 6" key="1">
    <citation type="journal article" date="2014" name="Genome Announc.">
        <title>Draft genome sequence of the pathogenic fungus Scedosporium apiospermum.</title>
        <authorList>
            <person name="Vandeputte P."/>
            <person name="Ghamrawi S."/>
            <person name="Rechenmann M."/>
            <person name="Iltis A."/>
            <person name="Giraud S."/>
            <person name="Fleury M."/>
            <person name="Thornton C."/>
            <person name="Delhaes L."/>
            <person name="Meyer W."/>
            <person name="Papon N."/>
            <person name="Bouchara J.P."/>
        </authorList>
    </citation>
    <scope>NUCLEOTIDE SEQUENCE [LARGE SCALE GENOMIC DNA]</scope>
    <source>
        <strain evidence="5 6">IHEM 14462</strain>
    </source>
</reference>
<evidence type="ECO:0000256" key="3">
    <source>
        <dbReference type="ARBA" id="ARBA00023150"/>
    </source>
</evidence>
<dbReference type="SUPFAM" id="SSF54690">
    <property type="entry name" value="Molybdopterin synthase subunit MoaE"/>
    <property type="match status" value="1"/>
</dbReference>
<sequence>MSDPFSVASGAAGIISLGFTIAQGLFQIAGDIGSAGQEIRIYAEEINAFSKLLRCVKTELESSTDVSLDLQSLLKDVTDICDRVLTPLDRLQNTLKPLLVRFKTSPGKIRQLRVRLQWVFTSKDKLLFYREALKGQYQILDTVLDVMILQTTRDRSSQNIHSDDFGEMLSERDVQAIDEQIECDLSSESLESAQDIWHDTGALQRKVLRLASHTLCSSRKTYTEGTTTSTPPSRSGIEFEMPVIFVCPPKNTDGPVVGSEILYLNGTDASLIATDTNLQNEIAMHEQFSIKGIGTTENEHSTWATMLNELQRMERDSMAWEEEEYTRIGDDKRPRVVWDDHTMAVALQKERRDWGTMPSNVKRPYAVTSICHLVEMVAMLGLHWKEFDQSQDRYRAEGNGCVLTGATLANLGIVFNFRISGKRKFRENRLIPANELLPHATESNLLSLGRQVFLSPFEFIERAEELLSLIGNLNLRSFSLRILDSLHEALDECDSILVRRKREVIRIVRRHLQEALLPRDGSPHFRGVNAAGPKERERVFMESYVRIGDIRGDALGSFDTSNAITVEWASIEAITYLAPHLRFGRNTRGKRASRWRRKPSWLWANNSAMPVPALIMFIPSMSAIANQSIHQGLRLVSSASYTEVEAHTGHPIDVILHFDPPVGIWLGTELLTLMSVQRLMLDIAATMDPKVEETWDLSEDGCYVALTNSSLDVNAVMDKVRSPAAGAIVVFAGTTRDNFAGKPVKELKYSAYHKLALQTMLSIAKAISKKHSLKGFAMVHRLGVVGIGEESILIAVSSPHRQAAWRAGEEALEECKSKVEIWKLEQFEDEEGVWRANRDGTMGQRIDGT</sequence>
<dbReference type="InterPro" id="IPR028888">
    <property type="entry name" value="MOCS2B_euk"/>
</dbReference>
<dbReference type="AlphaFoldDB" id="A0A084FWB3"/>
<evidence type="ECO:0000313" key="6">
    <source>
        <dbReference type="Proteomes" id="UP000028545"/>
    </source>
</evidence>
<comment type="function">
    <text evidence="4">Catalytic subunit of the molybdopterin synthase complex, a complex that catalyzes the conversion of precursor Z into molybdopterin. Acts by mediating the incorporation of 2 sulfur atoms from thiocarboxylated MOCS2A into precursor Z to generate a dithiolene group.</text>
</comment>
<feature type="binding site" evidence="4">
    <location>
        <position position="816"/>
    </location>
    <ligand>
        <name>substrate</name>
    </ligand>
</feature>
<dbReference type="Proteomes" id="UP000028545">
    <property type="component" value="Unassembled WGS sequence"/>
</dbReference>
<organism evidence="5 6">
    <name type="scientific">Pseudallescheria apiosperma</name>
    <name type="common">Scedosporium apiospermum</name>
    <dbReference type="NCBI Taxonomy" id="563466"/>
    <lineage>
        <taxon>Eukaryota</taxon>
        <taxon>Fungi</taxon>
        <taxon>Dikarya</taxon>
        <taxon>Ascomycota</taxon>
        <taxon>Pezizomycotina</taxon>
        <taxon>Sordariomycetes</taxon>
        <taxon>Hypocreomycetidae</taxon>
        <taxon>Microascales</taxon>
        <taxon>Microascaceae</taxon>
        <taxon>Scedosporium</taxon>
    </lineage>
</organism>
<evidence type="ECO:0000256" key="2">
    <source>
        <dbReference type="ARBA" id="ARBA00022679"/>
    </source>
</evidence>
<dbReference type="VEuPathDB" id="FungiDB:SAPIO_CDS10079"/>
<dbReference type="UniPathway" id="UPA00344"/>
<dbReference type="GO" id="GO:1990140">
    <property type="term" value="C:molybdopterin synthase complex"/>
    <property type="evidence" value="ECO:0007669"/>
    <property type="project" value="UniProtKB-UniRule"/>
</dbReference>
<accession>A0A084FWB3</accession>
<keyword evidence="6" id="KW-1185">Reference proteome</keyword>
<dbReference type="HOGENOM" id="CLU_335915_0_0_1"/>
<comment type="caution">
    <text evidence="5">The sequence shown here is derived from an EMBL/GenBank/DDBJ whole genome shotgun (WGS) entry which is preliminary data.</text>
</comment>
<dbReference type="GO" id="GO:0030366">
    <property type="term" value="F:molybdopterin synthase activity"/>
    <property type="evidence" value="ECO:0007669"/>
    <property type="project" value="UniProtKB-UniRule"/>
</dbReference>
<keyword evidence="2 4" id="KW-0808">Transferase</keyword>
<evidence type="ECO:0000256" key="1">
    <source>
        <dbReference type="ARBA" id="ARBA00022490"/>
    </source>
</evidence>
<keyword evidence="3 4" id="KW-0501">Molybdenum cofactor biosynthesis</keyword>
<comment type="pathway">
    <text evidence="4">Cofactor biosynthesis; molybdopterin biosynthesis.</text>
</comment>
<proteinExistence type="inferred from homology"/>
<dbReference type="GO" id="GO:0006777">
    <property type="term" value="P:Mo-molybdopterin cofactor biosynthetic process"/>
    <property type="evidence" value="ECO:0007669"/>
    <property type="project" value="UniProtKB-UniRule"/>
</dbReference>
<comment type="similarity">
    <text evidence="4">Belongs to the MoaE family. MOCS2B subfamily.</text>
</comment>